<dbReference type="EMBL" id="SMKO01000040">
    <property type="protein sequence ID" value="TDD05244.1"/>
    <property type="molecule type" value="Genomic_DNA"/>
</dbReference>
<organism evidence="1 2">
    <name type="scientific">Nonomuraea deserti</name>
    <dbReference type="NCBI Taxonomy" id="1848322"/>
    <lineage>
        <taxon>Bacteria</taxon>
        <taxon>Bacillati</taxon>
        <taxon>Actinomycetota</taxon>
        <taxon>Actinomycetes</taxon>
        <taxon>Streptosporangiales</taxon>
        <taxon>Streptosporangiaceae</taxon>
        <taxon>Nonomuraea</taxon>
    </lineage>
</organism>
<protein>
    <submittedName>
        <fullName evidence="1">Uncharacterized protein</fullName>
    </submittedName>
</protein>
<evidence type="ECO:0000313" key="2">
    <source>
        <dbReference type="Proteomes" id="UP000295258"/>
    </source>
</evidence>
<sequence length="119" mass="13126">MSKHRPDRTHPVGYFEAVVDDLTTLGIKTIQSGATKVFLSCPGAESTLLAWDDEFGWTIEVTEDTNHGYTHLRYGLPLHLNAEPAEVALTVGITIFESDGSDLEFPRRKTAKPNITPCP</sequence>
<dbReference type="RefSeq" id="WP_132596262.1">
    <property type="nucleotide sequence ID" value="NZ_SMKO01000040.1"/>
</dbReference>
<keyword evidence="2" id="KW-1185">Reference proteome</keyword>
<proteinExistence type="predicted"/>
<name>A0A4R4VRL8_9ACTN</name>
<comment type="caution">
    <text evidence="1">The sequence shown here is derived from an EMBL/GenBank/DDBJ whole genome shotgun (WGS) entry which is preliminary data.</text>
</comment>
<reference evidence="1 2" key="1">
    <citation type="submission" date="2019-03" db="EMBL/GenBank/DDBJ databases">
        <title>Draft genome sequences of novel Actinobacteria.</title>
        <authorList>
            <person name="Sahin N."/>
            <person name="Ay H."/>
            <person name="Saygin H."/>
        </authorList>
    </citation>
    <scope>NUCLEOTIDE SEQUENCE [LARGE SCALE GENOMIC DNA]</scope>
    <source>
        <strain evidence="1 2">KC310</strain>
    </source>
</reference>
<dbReference type="Proteomes" id="UP000295258">
    <property type="component" value="Unassembled WGS sequence"/>
</dbReference>
<evidence type="ECO:0000313" key="1">
    <source>
        <dbReference type="EMBL" id="TDD05244.1"/>
    </source>
</evidence>
<accession>A0A4R4VRL8</accession>
<gene>
    <name evidence="1" type="ORF">E1292_17440</name>
</gene>
<dbReference type="AlphaFoldDB" id="A0A4R4VRL8"/>